<keyword evidence="2" id="KW-0812">Transmembrane</keyword>
<keyword evidence="4" id="KW-1185">Reference proteome</keyword>
<reference evidence="3 4" key="1">
    <citation type="submission" date="2017-10" db="EMBL/GenBank/DDBJ databases">
        <title>Comparative genomics in systemic dimorphic fungi from Ajellomycetaceae.</title>
        <authorList>
            <person name="Munoz J.F."/>
            <person name="Mcewen J.G."/>
            <person name="Clay O.K."/>
            <person name="Cuomo C.A."/>
        </authorList>
    </citation>
    <scope>NUCLEOTIDE SEQUENCE [LARGE SCALE GENOMIC DNA]</scope>
    <source>
        <strain evidence="3 4">UAMH5409</strain>
    </source>
</reference>
<gene>
    <name evidence="3" type="ORF">AJ79_05605</name>
</gene>
<dbReference type="GO" id="GO:0046933">
    <property type="term" value="F:proton-transporting ATP synthase activity, rotational mechanism"/>
    <property type="evidence" value="ECO:0007669"/>
    <property type="project" value="TreeGrafter"/>
</dbReference>
<dbReference type="PANTHER" id="PTHR28060:SF1">
    <property type="entry name" value="ATP SYNTHASE SUBUNIT J, MITOCHONDRIAL"/>
    <property type="match status" value="1"/>
</dbReference>
<dbReference type="Pfam" id="PF04911">
    <property type="entry name" value="ATP-synt_J"/>
    <property type="match status" value="1"/>
</dbReference>
<proteinExistence type="predicted"/>
<feature type="transmembrane region" description="Helical" evidence="2">
    <location>
        <begin position="16"/>
        <end position="38"/>
    </location>
</feature>
<keyword evidence="2" id="KW-0472">Membrane</keyword>
<dbReference type="AlphaFoldDB" id="A0A2B7XMQ5"/>
<dbReference type="OrthoDB" id="5520611at2759"/>
<evidence type="ECO:0000256" key="2">
    <source>
        <dbReference type="SAM" id="Phobius"/>
    </source>
</evidence>
<keyword evidence="2" id="KW-1133">Transmembrane helix</keyword>
<dbReference type="PANTHER" id="PTHR28060">
    <property type="entry name" value="ATP SYNTHASE SUBUNIT J, MITOCHONDRIAL"/>
    <property type="match status" value="1"/>
</dbReference>
<feature type="region of interest" description="Disordered" evidence="1">
    <location>
        <begin position="40"/>
        <end position="61"/>
    </location>
</feature>
<evidence type="ECO:0000256" key="1">
    <source>
        <dbReference type="SAM" id="MobiDB-lite"/>
    </source>
</evidence>
<organism evidence="3 4">
    <name type="scientific">Helicocarpus griseus UAMH5409</name>
    <dbReference type="NCBI Taxonomy" id="1447875"/>
    <lineage>
        <taxon>Eukaryota</taxon>
        <taxon>Fungi</taxon>
        <taxon>Dikarya</taxon>
        <taxon>Ascomycota</taxon>
        <taxon>Pezizomycotina</taxon>
        <taxon>Eurotiomycetes</taxon>
        <taxon>Eurotiomycetidae</taxon>
        <taxon>Onygenales</taxon>
        <taxon>Ajellomycetaceae</taxon>
        <taxon>Helicocarpus</taxon>
    </lineage>
</organism>
<sequence length="61" mass="6736">MSLLGRKYPAPVAKPMLPFFAAGLIVLYGINGFANVMMSTPEFKNDPRNPNVRSGKSEEKH</sequence>
<dbReference type="GO" id="GO:0045259">
    <property type="term" value="C:proton-transporting ATP synthase complex"/>
    <property type="evidence" value="ECO:0007669"/>
    <property type="project" value="InterPro"/>
</dbReference>
<evidence type="ECO:0000313" key="4">
    <source>
        <dbReference type="Proteomes" id="UP000223968"/>
    </source>
</evidence>
<dbReference type="InterPro" id="IPR006995">
    <property type="entry name" value="ATP_synth_F0_jsu"/>
</dbReference>
<evidence type="ECO:0000313" key="3">
    <source>
        <dbReference type="EMBL" id="PGH09878.1"/>
    </source>
</evidence>
<comment type="caution">
    <text evidence="3">The sequence shown here is derived from an EMBL/GenBank/DDBJ whole genome shotgun (WGS) entry which is preliminary data.</text>
</comment>
<dbReference type="STRING" id="1447875.A0A2B7XMQ5"/>
<dbReference type="EMBL" id="PDNB01000090">
    <property type="protein sequence ID" value="PGH09878.1"/>
    <property type="molecule type" value="Genomic_DNA"/>
</dbReference>
<evidence type="ECO:0008006" key="5">
    <source>
        <dbReference type="Google" id="ProtNLM"/>
    </source>
</evidence>
<dbReference type="Proteomes" id="UP000223968">
    <property type="component" value="Unassembled WGS sequence"/>
</dbReference>
<protein>
    <recommendedName>
        <fullName evidence="5">ATP synthase subunit J, mitochondrial</fullName>
    </recommendedName>
</protein>
<name>A0A2B7XMQ5_9EURO</name>
<accession>A0A2B7XMQ5</accession>